<evidence type="ECO:0000256" key="4">
    <source>
        <dbReference type="ARBA" id="ARBA00022960"/>
    </source>
</evidence>
<keyword evidence="8" id="KW-1185">Reference proteome</keyword>
<dbReference type="GO" id="GO:0005737">
    <property type="term" value="C:cytoplasm"/>
    <property type="evidence" value="ECO:0007669"/>
    <property type="project" value="UniProtKB-SubCell"/>
</dbReference>
<sequence length="348" mass="37465">MFSHSSVGIDLGTANIVVYNELRGIMFNEPAVIVLDAKTKEVYTIGTPAKQMYGKTPTTLTAIKPLKDGVVADFDNTVKLLQAILERVTKITHVPIRKTAASINVPAGATIVERNIIRDAVLATGIKVVTIVEAPVATAIGAGLPINEPVSNMIVNIGAGITEISIVSYRGILANLSIRSAGDTLDEEIIQYFREKHHLLIGNLTAEKIKKELGYAPLPHVLKTMEVGGRSLLNGLPALALVTSTEIQPLFTDALNKIVKAIHVMVEQSPAELSGDIMDQGIILTGGGSLLNGFKEWLTNQVDFPVILDPNPLESTAIGTGRIHFYSQRNFSGDVELTTPRLNLPFFS</sequence>
<evidence type="ECO:0000256" key="6">
    <source>
        <dbReference type="HAMAP-Rule" id="MF_02207"/>
    </source>
</evidence>
<dbReference type="HAMAP" id="MF_02207">
    <property type="entry name" value="MreB"/>
    <property type="match status" value="1"/>
</dbReference>
<dbReference type="GO" id="GO:0005524">
    <property type="term" value="F:ATP binding"/>
    <property type="evidence" value="ECO:0007669"/>
    <property type="project" value="UniProtKB-KW"/>
</dbReference>
<comment type="similarity">
    <text evidence="5 6">Belongs to the FtsA/MreB family.</text>
</comment>
<gene>
    <name evidence="6" type="primary">mreB</name>
    <name evidence="7" type="ORF">EP57_01725</name>
</gene>
<dbReference type="GO" id="GO:0008360">
    <property type="term" value="P:regulation of cell shape"/>
    <property type="evidence" value="ECO:0007669"/>
    <property type="project" value="UniProtKB-UniRule"/>
</dbReference>
<comment type="function">
    <text evidence="6">Forms membrane-associated dynamic filaments that are essential for cell shape determination. Acts by regulating cell wall synthesis and cell elongation, and thus cell shape. A feedback loop between cell geometry and MreB localization may maintain elongated cell shape by targeting cell wall growth to regions of negative cell wall curvature.</text>
</comment>
<keyword evidence="3 6" id="KW-0067">ATP-binding</keyword>
<dbReference type="InterPro" id="IPR004753">
    <property type="entry name" value="MreB"/>
</dbReference>
<dbReference type="EMBL" id="JNFA01000003">
    <property type="protein sequence ID" value="KGL44337.1"/>
    <property type="molecule type" value="Genomic_DNA"/>
</dbReference>
<dbReference type="eggNOG" id="COG1077">
    <property type="taxonomic scope" value="Bacteria"/>
</dbReference>
<evidence type="ECO:0000313" key="7">
    <source>
        <dbReference type="EMBL" id="KGL44337.1"/>
    </source>
</evidence>
<dbReference type="GO" id="GO:0000902">
    <property type="term" value="P:cell morphogenesis"/>
    <property type="evidence" value="ECO:0007669"/>
    <property type="project" value="InterPro"/>
</dbReference>
<evidence type="ECO:0000256" key="3">
    <source>
        <dbReference type="ARBA" id="ARBA00022840"/>
    </source>
</evidence>
<comment type="subunit">
    <text evidence="6">Forms polymers.</text>
</comment>
<name>A0A099WH56_9LIST</name>
<feature type="binding site" evidence="6">
    <location>
        <begin position="287"/>
        <end position="290"/>
    </location>
    <ligand>
        <name>ATP</name>
        <dbReference type="ChEBI" id="CHEBI:30616"/>
    </ligand>
</feature>
<evidence type="ECO:0000313" key="8">
    <source>
        <dbReference type="Proteomes" id="UP000029844"/>
    </source>
</evidence>
<dbReference type="STRING" id="1552123.EP57_01725"/>
<dbReference type="PRINTS" id="PR01652">
    <property type="entry name" value="SHAPEPROTEIN"/>
</dbReference>
<comment type="caution">
    <text evidence="7">The sequence shown here is derived from an EMBL/GenBank/DDBJ whole genome shotgun (WGS) entry which is preliminary data.</text>
</comment>
<keyword evidence="2 6" id="KW-0547">Nucleotide-binding</keyword>
<feature type="binding site" evidence="6">
    <location>
        <begin position="207"/>
        <end position="210"/>
    </location>
    <ligand>
        <name>ATP</name>
        <dbReference type="ChEBI" id="CHEBI:30616"/>
    </ligand>
</feature>
<accession>A0A099WH56</accession>
<dbReference type="NCBIfam" id="NF010539">
    <property type="entry name" value="PRK13927.1"/>
    <property type="match status" value="1"/>
</dbReference>
<feature type="binding site" evidence="6">
    <location>
        <begin position="13"/>
        <end position="15"/>
    </location>
    <ligand>
        <name>ATP</name>
        <dbReference type="ChEBI" id="CHEBI:30616"/>
    </ligand>
</feature>
<evidence type="ECO:0000256" key="5">
    <source>
        <dbReference type="ARBA" id="ARBA00023458"/>
    </source>
</evidence>
<comment type="subcellular location">
    <subcellularLocation>
        <location evidence="6">Cytoplasm</location>
    </subcellularLocation>
    <text evidence="6">Membrane-associated.</text>
</comment>
<keyword evidence="4 6" id="KW-0133">Cell shape</keyword>
<dbReference type="SUPFAM" id="SSF53067">
    <property type="entry name" value="Actin-like ATPase domain"/>
    <property type="match status" value="2"/>
</dbReference>
<comment type="caution">
    <text evidence="6">Lacks conserved residue(s) required for the propagation of feature annotation.</text>
</comment>
<dbReference type="Proteomes" id="UP000029844">
    <property type="component" value="Unassembled WGS sequence"/>
</dbReference>
<dbReference type="Pfam" id="PF06723">
    <property type="entry name" value="MreB_Mbl"/>
    <property type="match status" value="1"/>
</dbReference>
<dbReference type="Gene3D" id="3.30.420.40">
    <property type="match status" value="3"/>
</dbReference>
<dbReference type="PANTHER" id="PTHR42749">
    <property type="entry name" value="CELL SHAPE-DETERMINING PROTEIN MREB"/>
    <property type="match status" value="1"/>
</dbReference>
<evidence type="ECO:0000256" key="1">
    <source>
        <dbReference type="ARBA" id="ARBA00022490"/>
    </source>
</evidence>
<dbReference type="PANTHER" id="PTHR42749:SF1">
    <property type="entry name" value="CELL SHAPE-DETERMINING PROTEIN MREB"/>
    <property type="match status" value="1"/>
</dbReference>
<dbReference type="OrthoDB" id="2359193at2"/>
<evidence type="ECO:0000256" key="2">
    <source>
        <dbReference type="ARBA" id="ARBA00022741"/>
    </source>
</evidence>
<dbReference type="RefSeq" id="WP_052167472.1">
    <property type="nucleotide sequence ID" value="NZ_CBCSHQ010000022.1"/>
</dbReference>
<reference evidence="7 8" key="1">
    <citation type="submission" date="2014-05" db="EMBL/GenBank/DDBJ databases">
        <title>Novel Listeriaceae from food processing environments.</title>
        <authorList>
            <person name="den Bakker H.C."/>
        </authorList>
    </citation>
    <scope>NUCLEOTIDE SEQUENCE [LARGE SCALE GENOMIC DNA]</scope>
    <source>
        <strain evidence="7 8">FSL A5-0281</strain>
    </source>
</reference>
<dbReference type="GeneID" id="58716160"/>
<dbReference type="InterPro" id="IPR043129">
    <property type="entry name" value="ATPase_NBD"/>
</dbReference>
<organism evidence="7 8">
    <name type="scientific">Listeria booriae</name>
    <dbReference type="NCBI Taxonomy" id="1552123"/>
    <lineage>
        <taxon>Bacteria</taxon>
        <taxon>Bacillati</taxon>
        <taxon>Bacillota</taxon>
        <taxon>Bacilli</taxon>
        <taxon>Bacillales</taxon>
        <taxon>Listeriaceae</taxon>
        <taxon>Listeria</taxon>
    </lineage>
</organism>
<dbReference type="CDD" id="cd10225">
    <property type="entry name" value="ASKHA_NBD_MreB-like"/>
    <property type="match status" value="1"/>
</dbReference>
<dbReference type="AlphaFoldDB" id="A0A099WH56"/>
<keyword evidence="1 6" id="KW-0963">Cytoplasm</keyword>
<proteinExistence type="inferred from homology"/>
<protein>
    <recommendedName>
        <fullName evidence="6">Cell shape-determining protein MreB</fullName>
    </recommendedName>
</protein>
<dbReference type="InterPro" id="IPR056546">
    <property type="entry name" value="MreB_MamK-like"/>
</dbReference>